<evidence type="ECO:0000313" key="2">
    <source>
        <dbReference type="Proteomes" id="UP001597510"/>
    </source>
</evidence>
<gene>
    <name evidence="1" type="ORF">ACFSR2_19900</name>
</gene>
<dbReference type="Proteomes" id="UP001597510">
    <property type="component" value="Unassembled WGS sequence"/>
</dbReference>
<dbReference type="RefSeq" id="WP_340239275.1">
    <property type="nucleotide sequence ID" value="NZ_JBBEWC010000012.1"/>
</dbReference>
<comment type="caution">
    <text evidence="1">The sequence shown here is derived from an EMBL/GenBank/DDBJ whole genome shotgun (WGS) entry which is preliminary data.</text>
</comment>
<proteinExistence type="predicted"/>
<keyword evidence="2" id="KW-1185">Reference proteome</keyword>
<accession>A0ABW5JCW3</accession>
<organism evidence="1 2">
    <name type="scientific">Emticicia soli</name>
    <dbReference type="NCBI Taxonomy" id="2027878"/>
    <lineage>
        <taxon>Bacteria</taxon>
        <taxon>Pseudomonadati</taxon>
        <taxon>Bacteroidota</taxon>
        <taxon>Cytophagia</taxon>
        <taxon>Cytophagales</taxon>
        <taxon>Leadbetterellaceae</taxon>
        <taxon>Emticicia</taxon>
    </lineage>
</organism>
<reference evidence="2" key="1">
    <citation type="journal article" date="2019" name="Int. J. Syst. Evol. Microbiol.">
        <title>The Global Catalogue of Microorganisms (GCM) 10K type strain sequencing project: providing services to taxonomists for standard genome sequencing and annotation.</title>
        <authorList>
            <consortium name="The Broad Institute Genomics Platform"/>
            <consortium name="The Broad Institute Genome Sequencing Center for Infectious Disease"/>
            <person name="Wu L."/>
            <person name="Ma J."/>
        </authorList>
    </citation>
    <scope>NUCLEOTIDE SEQUENCE [LARGE SCALE GENOMIC DNA]</scope>
    <source>
        <strain evidence="2">KCTC 52344</strain>
    </source>
</reference>
<dbReference type="EMBL" id="JBHULC010000027">
    <property type="protein sequence ID" value="MFD2523172.1"/>
    <property type="molecule type" value="Genomic_DNA"/>
</dbReference>
<protein>
    <submittedName>
        <fullName evidence="1">Uncharacterized protein</fullName>
    </submittedName>
</protein>
<evidence type="ECO:0000313" key="1">
    <source>
        <dbReference type="EMBL" id="MFD2523172.1"/>
    </source>
</evidence>
<sequence>MKKQLTPASLSLGKTVPTDIRNVLKLIGMKEVAANVFSLPTKNRS</sequence>
<name>A0ABW5JCW3_9BACT</name>